<dbReference type="Proteomes" id="UP001216139">
    <property type="component" value="Chromosome"/>
</dbReference>
<dbReference type="PANTHER" id="PTHR38436">
    <property type="entry name" value="POLYKETIDE CYCLASE SNOAL-LIKE DOMAIN"/>
    <property type="match status" value="1"/>
</dbReference>
<evidence type="ECO:0000313" key="2">
    <source>
        <dbReference type="Proteomes" id="UP001216139"/>
    </source>
</evidence>
<gene>
    <name evidence="1" type="ORF">PQO05_05345</name>
</gene>
<protein>
    <submittedName>
        <fullName evidence="1">Ester cyclase</fullName>
    </submittedName>
</protein>
<organism evidence="1 2">
    <name type="scientific">Mucilaginibacter jinjuensis</name>
    <dbReference type="NCBI Taxonomy" id="1176721"/>
    <lineage>
        <taxon>Bacteria</taxon>
        <taxon>Pseudomonadati</taxon>
        <taxon>Bacteroidota</taxon>
        <taxon>Sphingobacteriia</taxon>
        <taxon>Sphingobacteriales</taxon>
        <taxon>Sphingobacteriaceae</taxon>
        <taxon>Mucilaginibacter</taxon>
    </lineage>
</organism>
<dbReference type="EMBL" id="CP117167">
    <property type="protein sequence ID" value="WCT13357.1"/>
    <property type="molecule type" value="Genomic_DNA"/>
</dbReference>
<reference evidence="1 2" key="1">
    <citation type="submission" date="2023-02" db="EMBL/GenBank/DDBJ databases">
        <title>Genome sequence of Mucilaginibacter jinjuensis strain KACC 16571.</title>
        <authorList>
            <person name="Kim S."/>
            <person name="Heo J."/>
            <person name="Kwon S.-W."/>
        </authorList>
    </citation>
    <scope>NUCLEOTIDE SEQUENCE [LARGE SCALE GENOMIC DNA]</scope>
    <source>
        <strain evidence="1 2">KACC 16571</strain>
    </source>
</reference>
<evidence type="ECO:0000313" key="1">
    <source>
        <dbReference type="EMBL" id="WCT13357.1"/>
    </source>
</evidence>
<dbReference type="SUPFAM" id="SSF54427">
    <property type="entry name" value="NTF2-like"/>
    <property type="match status" value="1"/>
</dbReference>
<name>A0ABY7TDV9_9SPHI</name>
<sequence>MKTSLLRQGELAAMSSIDKVLYFWDHVWSAPYHIDLIDELMTDDFIITNAGSEIQGRENFKLWVASLLSVVRESNLENLEIFESQDGTRVVSRWIFSGLNYGIFNLPAAGQPISFTGTAIWEIRDGKLAHNWVERSALELYQQLQDRSAT</sequence>
<dbReference type="PANTHER" id="PTHR38436:SF1">
    <property type="entry name" value="ESTER CYCLASE"/>
    <property type="match status" value="1"/>
</dbReference>
<accession>A0ABY7TDV9</accession>
<dbReference type="InterPro" id="IPR009959">
    <property type="entry name" value="Cyclase_SnoaL-like"/>
</dbReference>
<dbReference type="Pfam" id="PF07366">
    <property type="entry name" value="SnoaL"/>
    <property type="match status" value="1"/>
</dbReference>
<dbReference type="RefSeq" id="WP_273631642.1">
    <property type="nucleotide sequence ID" value="NZ_CP117167.1"/>
</dbReference>
<proteinExistence type="predicted"/>
<dbReference type="InterPro" id="IPR032710">
    <property type="entry name" value="NTF2-like_dom_sf"/>
</dbReference>
<dbReference type="Gene3D" id="3.10.450.50">
    <property type="match status" value="1"/>
</dbReference>
<keyword evidence="2" id="KW-1185">Reference proteome</keyword>